<dbReference type="Proteomes" id="UP000663699">
    <property type="component" value="Chromosome 15"/>
</dbReference>
<sequence>MFTSNRKFRNNKNNGIRIQFKEKSKQFQRKQLKQTLTHELIVQITPIQFKSTLENNENNTSNEEKIIQQNNTLSNTTNRIMLLAVISLNSTNTLTNDMINGTRDSIAKFTFIQAKSIRVIHKIGDIKF</sequence>
<dbReference type="AlphaFoldDB" id="A0A899G3Y3"/>
<dbReference type="EMBL" id="CP054546">
    <property type="protein sequence ID" value="QSL66842.1"/>
    <property type="molecule type" value="Genomic_DNA"/>
</dbReference>
<name>A0A899G3Y3_9ASCO</name>
<feature type="non-terminal residue" evidence="1">
    <location>
        <position position="1"/>
    </location>
</feature>
<reference evidence="1" key="1">
    <citation type="submission" date="2020-06" db="EMBL/GenBank/DDBJ databases">
        <title>Genomes of multiple members of Pneumocystis genus reveal paths to human pathogen Pneumocystis jirovecii.</title>
        <authorList>
            <person name="Cisse O.H."/>
            <person name="Ma L."/>
            <person name="Dekker J."/>
            <person name="Khil P."/>
            <person name="Jo J."/>
            <person name="Brenchley J."/>
            <person name="Blair R."/>
            <person name="Pahar B."/>
            <person name="Chabe M."/>
            <person name="Van Rompay K.A."/>
            <person name="Keesler R."/>
            <person name="Sukura A."/>
            <person name="Hirsch V."/>
            <person name="Kutty G."/>
            <person name="Liu Y."/>
            <person name="Peng L."/>
            <person name="Chen J."/>
            <person name="Song J."/>
            <person name="Weissenbacher-Lang C."/>
            <person name="Xu J."/>
            <person name="Upham N.S."/>
            <person name="Stajich J.E."/>
            <person name="Cuomo C.A."/>
            <person name="Cushion M.T."/>
            <person name="Kovacs J.A."/>
        </authorList>
    </citation>
    <scope>NUCLEOTIDE SEQUENCE</scope>
    <source>
        <strain evidence="1">2A</strain>
    </source>
</reference>
<gene>
    <name evidence="1" type="ORF">MERGE_001229</name>
</gene>
<evidence type="ECO:0000313" key="2">
    <source>
        <dbReference type="Proteomes" id="UP000663699"/>
    </source>
</evidence>
<proteinExistence type="predicted"/>
<accession>A0A899G3Y3</accession>
<organism evidence="1 2">
    <name type="scientific">Pneumocystis wakefieldiae</name>
    <dbReference type="NCBI Taxonomy" id="38082"/>
    <lineage>
        <taxon>Eukaryota</taxon>
        <taxon>Fungi</taxon>
        <taxon>Dikarya</taxon>
        <taxon>Ascomycota</taxon>
        <taxon>Taphrinomycotina</taxon>
        <taxon>Pneumocystomycetes</taxon>
        <taxon>Pneumocystaceae</taxon>
        <taxon>Pneumocystis</taxon>
    </lineage>
</organism>
<evidence type="ECO:0000313" key="1">
    <source>
        <dbReference type="EMBL" id="QSL66842.1"/>
    </source>
</evidence>
<protein>
    <submittedName>
        <fullName evidence="1">Uncharacterized protein</fullName>
    </submittedName>
</protein>
<dbReference type="OrthoDB" id="10587784at2759"/>
<keyword evidence="2" id="KW-1185">Reference proteome</keyword>